<evidence type="ECO:0000313" key="2">
    <source>
        <dbReference type="Proteomes" id="UP000006860"/>
    </source>
</evidence>
<dbReference type="KEGG" id="pbs:Plabr_4034"/>
<evidence type="ECO:0000313" key="1">
    <source>
        <dbReference type="EMBL" id="ADY61611.1"/>
    </source>
</evidence>
<accession>F0SGK6</accession>
<sequence length="31" mass="3483">MMGKRYCKLAASFIPPLIALMSAELFRIVVL</sequence>
<protein>
    <submittedName>
        <fullName evidence="1">Uncharacterized protein</fullName>
    </submittedName>
</protein>
<reference evidence="2" key="1">
    <citation type="submission" date="2011-02" db="EMBL/GenBank/DDBJ databases">
        <title>The complete genome of Planctomyces brasiliensis DSM 5305.</title>
        <authorList>
            <person name="Lucas S."/>
            <person name="Copeland A."/>
            <person name="Lapidus A."/>
            <person name="Bruce D."/>
            <person name="Goodwin L."/>
            <person name="Pitluck S."/>
            <person name="Kyrpides N."/>
            <person name="Mavromatis K."/>
            <person name="Pagani I."/>
            <person name="Ivanova N."/>
            <person name="Ovchinnikova G."/>
            <person name="Lu M."/>
            <person name="Detter J.C."/>
            <person name="Han C."/>
            <person name="Land M."/>
            <person name="Hauser L."/>
            <person name="Markowitz V."/>
            <person name="Cheng J.-F."/>
            <person name="Hugenholtz P."/>
            <person name="Woyke T."/>
            <person name="Wu D."/>
            <person name="Tindall B."/>
            <person name="Pomrenke H.G."/>
            <person name="Brambilla E."/>
            <person name="Klenk H.-P."/>
            <person name="Eisen J.A."/>
        </authorList>
    </citation>
    <scope>NUCLEOTIDE SEQUENCE [LARGE SCALE GENOMIC DNA]</scope>
    <source>
        <strain evidence="2">ATCC 49424 / DSM 5305 / JCM 21570 / NBRC 103401 / IFAM 1448</strain>
    </source>
</reference>
<dbReference type="EMBL" id="CP002546">
    <property type="protein sequence ID" value="ADY61611.1"/>
    <property type="molecule type" value="Genomic_DNA"/>
</dbReference>
<dbReference type="AlphaFoldDB" id="F0SGK6"/>
<proteinExistence type="predicted"/>
<keyword evidence="2" id="KW-1185">Reference proteome</keyword>
<gene>
    <name evidence="1" type="ordered locus">Plabr_4034</name>
</gene>
<organism evidence="1 2">
    <name type="scientific">Rubinisphaera brasiliensis (strain ATCC 49424 / DSM 5305 / JCM 21570 / IAM 15109 / NBRC 103401 / IFAM 1448)</name>
    <name type="common">Planctomyces brasiliensis</name>
    <dbReference type="NCBI Taxonomy" id="756272"/>
    <lineage>
        <taxon>Bacteria</taxon>
        <taxon>Pseudomonadati</taxon>
        <taxon>Planctomycetota</taxon>
        <taxon>Planctomycetia</taxon>
        <taxon>Planctomycetales</taxon>
        <taxon>Planctomycetaceae</taxon>
        <taxon>Rubinisphaera</taxon>
    </lineage>
</organism>
<name>F0SGK6_RUBBR</name>
<dbReference type="STRING" id="756272.Plabr_4034"/>
<dbReference type="HOGENOM" id="CLU_3398252_0_0_0"/>
<dbReference type="Proteomes" id="UP000006860">
    <property type="component" value="Chromosome"/>
</dbReference>